<comment type="caution">
    <text evidence="1">The sequence shown here is derived from an EMBL/GenBank/DDBJ whole genome shotgun (WGS) entry which is preliminary data.</text>
</comment>
<reference evidence="1" key="1">
    <citation type="submission" date="2021-06" db="EMBL/GenBank/DDBJ databases">
        <authorList>
            <person name="Hodson N. C."/>
            <person name="Mongue J. A."/>
            <person name="Jaron S. K."/>
        </authorList>
    </citation>
    <scope>NUCLEOTIDE SEQUENCE</scope>
</reference>
<dbReference type="AlphaFoldDB" id="A0A8J2PG55"/>
<dbReference type="Proteomes" id="UP000708208">
    <property type="component" value="Unassembled WGS sequence"/>
</dbReference>
<feature type="non-terminal residue" evidence="1">
    <location>
        <position position="1"/>
    </location>
</feature>
<organism evidence="1 2">
    <name type="scientific">Allacma fusca</name>
    <dbReference type="NCBI Taxonomy" id="39272"/>
    <lineage>
        <taxon>Eukaryota</taxon>
        <taxon>Metazoa</taxon>
        <taxon>Ecdysozoa</taxon>
        <taxon>Arthropoda</taxon>
        <taxon>Hexapoda</taxon>
        <taxon>Collembola</taxon>
        <taxon>Symphypleona</taxon>
        <taxon>Sminthuridae</taxon>
        <taxon>Allacma</taxon>
    </lineage>
</organism>
<dbReference type="EMBL" id="CAJVCH010304732">
    <property type="protein sequence ID" value="CAG7785815.1"/>
    <property type="molecule type" value="Genomic_DNA"/>
</dbReference>
<evidence type="ECO:0000313" key="2">
    <source>
        <dbReference type="Proteomes" id="UP000708208"/>
    </source>
</evidence>
<proteinExistence type="predicted"/>
<gene>
    <name evidence="1" type="ORF">AFUS01_LOCUS24419</name>
</gene>
<protein>
    <submittedName>
        <fullName evidence="1">Uncharacterized protein</fullName>
    </submittedName>
</protein>
<keyword evidence="2" id="KW-1185">Reference proteome</keyword>
<accession>A0A8J2PG55</accession>
<name>A0A8J2PG55_9HEXA</name>
<sequence>MVPSVKTLHYSEIQLPDQSIRPYSVQTKK</sequence>
<evidence type="ECO:0000313" key="1">
    <source>
        <dbReference type="EMBL" id="CAG7785815.1"/>
    </source>
</evidence>